<gene>
    <name evidence="1" type="ORF">PoB_000260500</name>
</gene>
<evidence type="ECO:0000313" key="1">
    <source>
        <dbReference type="EMBL" id="GFN76099.1"/>
    </source>
</evidence>
<proteinExistence type="predicted"/>
<dbReference type="EMBL" id="BLXT01000349">
    <property type="protein sequence ID" value="GFN76099.1"/>
    <property type="molecule type" value="Genomic_DNA"/>
</dbReference>
<organism evidence="1 2">
    <name type="scientific">Plakobranchus ocellatus</name>
    <dbReference type="NCBI Taxonomy" id="259542"/>
    <lineage>
        <taxon>Eukaryota</taxon>
        <taxon>Metazoa</taxon>
        <taxon>Spiralia</taxon>
        <taxon>Lophotrochozoa</taxon>
        <taxon>Mollusca</taxon>
        <taxon>Gastropoda</taxon>
        <taxon>Heterobranchia</taxon>
        <taxon>Euthyneura</taxon>
        <taxon>Panpulmonata</taxon>
        <taxon>Sacoglossa</taxon>
        <taxon>Placobranchoidea</taxon>
        <taxon>Plakobranchidae</taxon>
        <taxon>Plakobranchus</taxon>
    </lineage>
</organism>
<protein>
    <submittedName>
        <fullName evidence="1">Uncharacterized protein</fullName>
    </submittedName>
</protein>
<sequence length="111" mass="12508">MYDVHIFVDNLVQSIGLSRDCLFDVVNVSTYFAYESVETCEEDMPLIQLLTTEQLSTDTGDDSDFEVPLVHIKNRNRNKEVNEVTETLEEITCLNVSSDSDNAINSEPGDI</sequence>
<name>A0AAV3XZ38_9GAST</name>
<keyword evidence="2" id="KW-1185">Reference proteome</keyword>
<accession>A0AAV3XZ38</accession>
<evidence type="ECO:0000313" key="2">
    <source>
        <dbReference type="Proteomes" id="UP000735302"/>
    </source>
</evidence>
<dbReference type="AlphaFoldDB" id="A0AAV3XZ38"/>
<dbReference type="Proteomes" id="UP000735302">
    <property type="component" value="Unassembled WGS sequence"/>
</dbReference>
<reference evidence="1 2" key="1">
    <citation type="journal article" date="2021" name="Elife">
        <title>Chloroplast acquisition without the gene transfer in kleptoplastic sea slugs, Plakobranchus ocellatus.</title>
        <authorList>
            <person name="Maeda T."/>
            <person name="Takahashi S."/>
            <person name="Yoshida T."/>
            <person name="Shimamura S."/>
            <person name="Takaki Y."/>
            <person name="Nagai Y."/>
            <person name="Toyoda A."/>
            <person name="Suzuki Y."/>
            <person name="Arimoto A."/>
            <person name="Ishii H."/>
            <person name="Satoh N."/>
            <person name="Nishiyama T."/>
            <person name="Hasebe M."/>
            <person name="Maruyama T."/>
            <person name="Minagawa J."/>
            <person name="Obokata J."/>
            <person name="Shigenobu S."/>
        </authorList>
    </citation>
    <scope>NUCLEOTIDE SEQUENCE [LARGE SCALE GENOMIC DNA]</scope>
</reference>
<comment type="caution">
    <text evidence="1">The sequence shown here is derived from an EMBL/GenBank/DDBJ whole genome shotgun (WGS) entry which is preliminary data.</text>
</comment>